<keyword evidence="2" id="KW-1185">Reference proteome</keyword>
<reference evidence="1 2" key="1">
    <citation type="journal article" date="2020" name="BMC Genomics">
        <title>Intraspecific diversification of the crop wild relative Brassica cretica Lam. using demographic model selection.</title>
        <authorList>
            <person name="Kioukis A."/>
            <person name="Michalopoulou V.A."/>
            <person name="Briers L."/>
            <person name="Pirintsos S."/>
            <person name="Studholme D.J."/>
            <person name="Pavlidis P."/>
            <person name="Sarris P.F."/>
        </authorList>
    </citation>
    <scope>NUCLEOTIDE SEQUENCE [LARGE SCALE GENOMIC DNA]</scope>
    <source>
        <strain evidence="2">cv. PFS-1207/04</strain>
    </source>
</reference>
<name>A0ABQ7CBV9_BRACR</name>
<evidence type="ECO:0000313" key="2">
    <source>
        <dbReference type="Proteomes" id="UP000266723"/>
    </source>
</evidence>
<dbReference type="Proteomes" id="UP000266723">
    <property type="component" value="Unassembled WGS sequence"/>
</dbReference>
<sequence length="72" mass="7893">MSIDVKMLVSVAADVGIGRGSCILYLLQSVSKIFKFELMSHNCGPSSIWCSFVDRCPSVTVGRYVVASVDRY</sequence>
<evidence type="ECO:0000313" key="1">
    <source>
        <dbReference type="EMBL" id="KAF3549681.1"/>
    </source>
</evidence>
<protein>
    <submittedName>
        <fullName evidence="1">Uncharacterized protein</fullName>
    </submittedName>
</protein>
<proteinExistence type="predicted"/>
<accession>A0ABQ7CBV9</accession>
<comment type="caution">
    <text evidence="1">The sequence shown here is derived from an EMBL/GenBank/DDBJ whole genome shotgun (WGS) entry which is preliminary data.</text>
</comment>
<organism evidence="1 2">
    <name type="scientific">Brassica cretica</name>
    <name type="common">Mustard</name>
    <dbReference type="NCBI Taxonomy" id="69181"/>
    <lineage>
        <taxon>Eukaryota</taxon>
        <taxon>Viridiplantae</taxon>
        <taxon>Streptophyta</taxon>
        <taxon>Embryophyta</taxon>
        <taxon>Tracheophyta</taxon>
        <taxon>Spermatophyta</taxon>
        <taxon>Magnoliopsida</taxon>
        <taxon>eudicotyledons</taxon>
        <taxon>Gunneridae</taxon>
        <taxon>Pentapetalae</taxon>
        <taxon>rosids</taxon>
        <taxon>malvids</taxon>
        <taxon>Brassicales</taxon>
        <taxon>Brassicaceae</taxon>
        <taxon>Brassiceae</taxon>
        <taxon>Brassica</taxon>
    </lineage>
</organism>
<dbReference type="EMBL" id="QGKV02000832">
    <property type="protein sequence ID" value="KAF3549681.1"/>
    <property type="molecule type" value="Genomic_DNA"/>
</dbReference>
<gene>
    <name evidence="1" type="ORF">DY000_02010126</name>
</gene>